<evidence type="ECO:0000259" key="4">
    <source>
        <dbReference type="PROSITE" id="PS50022"/>
    </source>
</evidence>
<keyword evidence="2" id="KW-1015">Disulfide bond</keyword>
<evidence type="ECO:0000256" key="2">
    <source>
        <dbReference type="PROSITE-ProRule" id="PRU00076"/>
    </source>
</evidence>
<gene>
    <name evidence="6" type="ORF">NEMVEDRAFT_v1g141766</name>
</gene>
<name>A7T1H2_NEMVE</name>
<dbReference type="Pfam" id="PF00754">
    <property type="entry name" value="F5_F8_type_C"/>
    <property type="match status" value="2"/>
</dbReference>
<feature type="domain" description="F5/8 type C" evidence="4">
    <location>
        <begin position="229"/>
        <end position="368"/>
    </location>
</feature>
<dbReference type="EMBL" id="DS470112">
    <property type="protein sequence ID" value="EDO30191.1"/>
    <property type="molecule type" value="Genomic_DNA"/>
</dbReference>
<dbReference type="SUPFAM" id="SSF49785">
    <property type="entry name" value="Galactose-binding domain-like"/>
    <property type="match status" value="2"/>
</dbReference>
<evidence type="ECO:0000256" key="1">
    <source>
        <dbReference type="ARBA" id="ARBA00006373"/>
    </source>
</evidence>
<protein>
    <recommendedName>
        <fullName evidence="8">EGF-like domain-containing protein</fullName>
    </recommendedName>
</protein>
<evidence type="ECO:0000313" key="6">
    <source>
        <dbReference type="EMBL" id="EDO30191.1"/>
    </source>
</evidence>
<feature type="chain" id="PRO_5002712492" description="EGF-like domain-containing protein" evidence="3">
    <location>
        <begin position="21"/>
        <end position="368"/>
    </location>
</feature>
<dbReference type="PANTHER" id="PTHR24543:SF291">
    <property type="entry name" value="SMOKE ALARM, ISOFORM D"/>
    <property type="match status" value="1"/>
</dbReference>
<dbReference type="STRING" id="45351.A7T1H2"/>
<dbReference type="Pfam" id="PF00008">
    <property type="entry name" value="EGF"/>
    <property type="match status" value="1"/>
</dbReference>
<dbReference type="HOGENOM" id="CLU_030066_0_2_1"/>
<dbReference type="PROSITE" id="PS00022">
    <property type="entry name" value="EGF_1"/>
    <property type="match status" value="1"/>
</dbReference>
<organism evidence="6 7">
    <name type="scientific">Nematostella vectensis</name>
    <name type="common">Starlet sea anemone</name>
    <dbReference type="NCBI Taxonomy" id="45351"/>
    <lineage>
        <taxon>Eukaryota</taxon>
        <taxon>Metazoa</taxon>
        <taxon>Cnidaria</taxon>
        <taxon>Anthozoa</taxon>
        <taxon>Hexacorallia</taxon>
        <taxon>Actiniaria</taxon>
        <taxon>Edwardsiidae</taxon>
        <taxon>Nematostella</taxon>
    </lineage>
</organism>
<feature type="disulfide bond" evidence="2">
    <location>
        <begin position="23"/>
        <end position="40"/>
    </location>
</feature>
<dbReference type="Gene3D" id="2.60.120.260">
    <property type="entry name" value="Galactose-binding domain-like"/>
    <property type="match status" value="2"/>
</dbReference>
<dbReference type="AlphaFoldDB" id="A7T1H2"/>
<dbReference type="PROSITE" id="PS50022">
    <property type="entry name" value="FA58C_3"/>
    <property type="match status" value="2"/>
</dbReference>
<feature type="disulfide bond" evidence="2">
    <location>
        <begin position="42"/>
        <end position="51"/>
    </location>
</feature>
<comment type="caution">
    <text evidence="2">Lacks conserved residue(s) required for the propagation of feature annotation.</text>
</comment>
<evidence type="ECO:0008006" key="8">
    <source>
        <dbReference type="Google" id="ProtNLM"/>
    </source>
</evidence>
<evidence type="ECO:0000256" key="3">
    <source>
        <dbReference type="SAM" id="SignalP"/>
    </source>
</evidence>
<accession>A7T1H2</accession>
<dbReference type="InParanoid" id="A7T1H2"/>
<feature type="non-terminal residue" evidence="6">
    <location>
        <position position="1"/>
    </location>
</feature>
<dbReference type="CDD" id="cd00057">
    <property type="entry name" value="FA58C"/>
    <property type="match status" value="2"/>
</dbReference>
<reference evidence="6 7" key="1">
    <citation type="journal article" date="2007" name="Science">
        <title>Sea anemone genome reveals ancestral eumetazoan gene repertoire and genomic organization.</title>
        <authorList>
            <person name="Putnam N.H."/>
            <person name="Srivastava M."/>
            <person name="Hellsten U."/>
            <person name="Dirks B."/>
            <person name="Chapman J."/>
            <person name="Salamov A."/>
            <person name="Terry A."/>
            <person name="Shapiro H."/>
            <person name="Lindquist E."/>
            <person name="Kapitonov V.V."/>
            <person name="Jurka J."/>
            <person name="Genikhovich G."/>
            <person name="Grigoriev I.V."/>
            <person name="Lucas S.M."/>
            <person name="Steele R.E."/>
            <person name="Finnerty J.R."/>
            <person name="Technau U."/>
            <person name="Martindale M.Q."/>
            <person name="Rokhsar D.S."/>
        </authorList>
    </citation>
    <scope>NUCLEOTIDE SEQUENCE [LARGE SCALE GENOMIC DNA]</scope>
    <source>
        <strain evidence="7">CH2 X CH6</strain>
    </source>
</reference>
<evidence type="ECO:0000313" key="7">
    <source>
        <dbReference type="Proteomes" id="UP000001593"/>
    </source>
</evidence>
<dbReference type="PROSITE" id="PS50026">
    <property type="entry name" value="EGF_3"/>
    <property type="match status" value="1"/>
</dbReference>
<dbReference type="InterPro" id="IPR008979">
    <property type="entry name" value="Galactose-bd-like_sf"/>
</dbReference>
<dbReference type="InterPro" id="IPR000742">
    <property type="entry name" value="EGF"/>
</dbReference>
<feature type="signal peptide" evidence="3">
    <location>
        <begin position="1"/>
        <end position="20"/>
    </location>
</feature>
<sequence length="368" mass="41647">MTAIRLVLLFYLCFQNPCDKLKCSNGGKCRANYVNNTGECQCELGFVGDTCDERCDVTPLGMGDYRIPDSSLAASSSWNSQLHPTCGRLRRGWDDKCRGGWHARQSQVEEFLQVYLGNLTLISKVATQGRAPDSRQHTHQYVTSYGLDYSLDVYQGPAFYNSLDIDTQSATTLIFPGNSNLDGIVTHTLAERLVTRYVRFMVKTWRLAIVMRVELYGCRYVTCYYSLGCDVTPLGMGDYRIPDSSLAASSSWNSQLHPTCGRLRRGWDDKCRGGWHARQSQVEEFLQVYLGNLTLISKVATQDRAPDSRQHTHQYVTSYGLDYSLDVSNWESYKENGTVKIFPGNSNLDGIVTHTLAERLVTRYVRFM</sequence>
<keyword evidence="3" id="KW-0732">Signal</keyword>
<keyword evidence="2" id="KW-0245">EGF-like domain</keyword>
<dbReference type="SMART" id="SM00181">
    <property type="entry name" value="EGF"/>
    <property type="match status" value="1"/>
</dbReference>
<dbReference type="Proteomes" id="UP000001593">
    <property type="component" value="Unassembled WGS sequence"/>
</dbReference>
<dbReference type="SMART" id="SM00231">
    <property type="entry name" value="FA58C"/>
    <property type="match status" value="2"/>
</dbReference>
<dbReference type="InterPro" id="IPR000421">
    <property type="entry name" value="FA58C"/>
</dbReference>
<dbReference type="PANTHER" id="PTHR24543">
    <property type="entry name" value="MULTICOPPER OXIDASE-RELATED"/>
    <property type="match status" value="1"/>
</dbReference>
<evidence type="ECO:0000259" key="5">
    <source>
        <dbReference type="PROSITE" id="PS50026"/>
    </source>
</evidence>
<dbReference type="PhylomeDB" id="A7T1H2"/>
<feature type="domain" description="EGF-like" evidence="5">
    <location>
        <begin position="14"/>
        <end position="52"/>
    </location>
</feature>
<feature type="domain" description="F5/8 type C" evidence="4">
    <location>
        <begin position="55"/>
        <end position="218"/>
    </location>
</feature>
<keyword evidence="7" id="KW-1185">Reference proteome</keyword>
<proteinExistence type="inferred from homology"/>
<comment type="similarity">
    <text evidence="1">Belongs to the EGF domain peptide family.</text>
</comment>